<organism evidence="1 2">
    <name type="scientific">Lipomyces kononenkoae</name>
    <name type="common">Yeast</name>
    <dbReference type="NCBI Taxonomy" id="34357"/>
    <lineage>
        <taxon>Eukaryota</taxon>
        <taxon>Fungi</taxon>
        <taxon>Dikarya</taxon>
        <taxon>Ascomycota</taxon>
        <taxon>Saccharomycotina</taxon>
        <taxon>Lipomycetes</taxon>
        <taxon>Lipomycetales</taxon>
        <taxon>Lipomycetaceae</taxon>
        <taxon>Lipomyces</taxon>
    </lineage>
</organism>
<gene>
    <name evidence="1" type="ORF">V1525DRAFT_20873</name>
</gene>
<protein>
    <submittedName>
        <fullName evidence="1">Malate synthase</fullName>
    </submittedName>
</protein>
<reference evidence="2" key="1">
    <citation type="journal article" date="2024" name="Front. Bioeng. Biotechnol.">
        <title>Genome-scale model development and genomic sequencing of the oleaginous clade Lipomyces.</title>
        <authorList>
            <person name="Czajka J.J."/>
            <person name="Han Y."/>
            <person name="Kim J."/>
            <person name="Mondo S.J."/>
            <person name="Hofstad B.A."/>
            <person name="Robles A."/>
            <person name="Haridas S."/>
            <person name="Riley R."/>
            <person name="LaButti K."/>
            <person name="Pangilinan J."/>
            <person name="Andreopoulos W."/>
            <person name="Lipzen A."/>
            <person name="Yan J."/>
            <person name="Wang M."/>
            <person name="Ng V."/>
            <person name="Grigoriev I.V."/>
            <person name="Spatafora J.W."/>
            <person name="Magnuson J.K."/>
            <person name="Baker S.E."/>
            <person name="Pomraning K.R."/>
        </authorList>
    </citation>
    <scope>NUCLEOTIDE SEQUENCE [LARGE SCALE GENOMIC DNA]</scope>
    <source>
        <strain evidence="2">CBS 7786</strain>
    </source>
</reference>
<dbReference type="EMBL" id="MU971437">
    <property type="protein sequence ID" value="KAK9234988.1"/>
    <property type="molecule type" value="Genomic_DNA"/>
</dbReference>
<name>A0ACC3STL4_LIPKO</name>
<dbReference type="Proteomes" id="UP001433508">
    <property type="component" value="Unassembled WGS sequence"/>
</dbReference>
<proteinExistence type="predicted"/>
<comment type="caution">
    <text evidence="1">The sequence shown here is derived from an EMBL/GenBank/DDBJ whole genome shotgun (WGS) entry which is preliminary data.</text>
</comment>
<keyword evidence="2" id="KW-1185">Reference proteome</keyword>
<evidence type="ECO:0000313" key="2">
    <source>
        <dbReference type="Proteomes" id="UP001433508"/>
    </source>
</evidence>
<accession>A0ACC3STL4</accession>
<sequence>MEDAATAEVSRSQLWQWMRHQITTAEGIKVSKEYALRILEGETSKLEEAAPKGNKFRQAAQHFSTQITGEDYTNFLTILLYDDITKINSKSAKL</sequence>
<evidence type="ECO:0000313" key="1">
    <source>
        <dbReference type="EMBL" id="KAK9234988.1"/>
    </source>
</evidence>